<protein>
    <recommendedName>
        <fullName evidence="2">DUF7933 domain-containing protein</fullName>
    </recommendedName>
</protein>
<dbReference type="PROSITE" id="PS51257">
    <property type="entry name" value="PROKAR_LIPOPROTEIN"/>
    <property type="match status" value="1"/>
</dbReference>
<name>Q02AJ4_SOLUE</name>
<feature type="domain" description="DUF7933" evidence="2">
    <location>
        <begin position="25"/>
        <end position="147"/>
    </location>
</feature>
<dbReference type="InParanoid" id="Q02AJ4"/>
<dbReference type="HOGENOM" id="CLU_775899_0_0_0"/>
<dbReference type="InterPro" id="IPR057693">
    <property type="entry name" value="DUF7933"/>
</dbReference>
<dbReference type="STRING" id="234267.Acid_0923"/>
<dbReference type="KEGG" id="sus:Acid_0923"/>
<gene>
    <name evidence="3" type="ordered locus">Acid_0923</name>
</gene>
<organism evidence="3">
    <name type="scientific">Solibacter usitatus (strain Ellin6076)</name>
    <dbReference type="NCBI Taxonomy" id="234267"/>
    <lineage>
        <taxon>Bacteria</taxon>
        <taxon>Pseudomonadati</taxon>
        <taxon>Acidobacteriota</taxon>
        <taxon>Terriglobia</taxon>
        <taxon>Bryobacterales</taxon>
        <taxon>Solibacteraceae</taxon>
        <taxon>Candidatus Solibacter</taxon>
    </lineage>
</organism>
<sequence precursor="true">MNKSLVQFAMLAAGACVAGAATQPPSISKVFGQVAVPKGQPVSLVFTITNPNSATPLTSVAFVDNLSNGLLVASPNGLINTCGGTVTAVPGSNSISLAGGQIPQAATCTLSVSVVSNITGFFLNISGLVTAAESLLPGNFAFASLSVNDSFQIHTFANLTPPTGLTFPADSGYIDMTNAGLLGADQFGPGLSFIHTGSICVNVYAFSSDEQEIACCSCLVTPNAAVHLNASTILQNTLTGVVPTNITIKLLATIPTGIIAGTVIGPFTGGLCNAANTAYSPLNLAPGLRAWAVTAHTLPSSAATFGVTESEFSPAILSQGELTSVTQRCANIIGNGSGSGQCGGFLNLNCLLGSSSR</sequence>
<reference evidence="3" key="1">
    <citation type="submission" date="2006-10" db="EMBL/GenBank/DDBJ databases">
        <title>Complete sequence of Solibacter usitatus Ellin6076.</title>
        <authorList>
            <consortium name="US DOE Joint Genome Institute"/>
            <person name="Copeland A."/>
            <person name="Lucas S."/>
            <person name="Lapidus A."/>
            <person name="Barry K."/>
            <person name="Detter J.C."/>
            <person name="Glavina del Rio T."/>
            <person name="Hammon N."/>
            <person name="Israni S."/>
            <person name="Dalin E."/>
            <person name="Tice H."/>
            <person name="Pitluck S."/>
            <person name="Thompson L.S."/>
            <person name="Brettin T."/>
            <person name="Bruce D."/>
            <person name="Han C."/>
            <person name="Tapia R."/>
            <person name="Gilna P."/>
            <person name="Schmutz J."/>
            <person name="Larimer F."/>
            <person name="Land M."/>
            <person name="Hauser L."/>
            <person name="Kyrpides N."/>
            <person name="Mikhailova N."/>
            <person name="Janssen P.H."/>
            <person name="Kuske C.R."/>
            <person name="Richardson P."/>
        </authorList>
    </citation>
    <scope>NUCLEOTIDE SEQUENCE</scope>
    <source>
        <strain evidence="3">Ellin6076</strain>
    </source>
</reference>
<dbReference type="Pfam" id="PF25564">
    <property type="entry name" value="DUF7933"/>
    <property type="match status" value="1"/>
</dbReference>
<evidence type="ECO:0000256" key="1">
    <source>
        <dbReference type="SAM" id="SignalP"/>
    </source>
</evidence>
<dbReference type="eggNOG" id="COG1361">
    <property type="taxonomic scope" value="Bacteria"/>
</dbReference>
<proteinExistence type="predicted"/>
<accession>Q02AJ4</accession>
<keyword evidence="1" id="KW-0732">Signal</keyword>
<evidence type="ECO:0000313" key="3">
    <source>
        <dbReference type="EMBL" id="ABJ81922.1"/>
    </source>
</evidence>
<dbReference type="AlphaFoldDB" id="Q02AJ4"/>
<feature type="chain" id="PRO_5004163824" description="DUF7933 domain-containing protein" evidence="1">
    <location>
        <begin position="21"/>
        <end position="357"/>
    </location>
</feature>
<evidence type="ECO:0000259" key="2">
    <source>
        <dbReference type="Pfam" id="PF25564"/>
    </source>
</evidence>
<dbReference type="EMBL" id="CP000473">
    <property type="protein sequence ID" value="ABJ81922.1"/>
    <property type="molecule type" value="Genomic_DNA"/>
</dbReference>
<feature type="signal peptide" evidence="1">
    <location>
        <begin position="1"/>
        <end position="20"/>
    </location>
</feature>